<name>A0ABU5HUY7_9BACE</name>
<proteinExistence type="predicted"/>
<accession>A0ABU5HUY7</accession>
<evidence type="ECO:0000313" key="4">
    <source>
        <dbReference type="EMBL" id="MDY7259599.1"/>
    </source>
</evidence>
<dbReference type="Proteomes" id="UP001292913">
    <property type="component" value="Unassembled WGS sequence"/>
</dbReference>
<organism evidence="4 5">
    <name type="scientific">Bacteroides vicugnae</name>
    <dbReference type="NCBI Taxonomy" id="3037989"/>
    <lineage>
        <taxon>Bacteria</taxon>
        <taxon>Pseudomonadati</taxon>
        <taxon>Bacteroidota</taxon>
        <taxon>Bacteroidia</taxon>
        <taxon>Bacteroidales</taxon>
        <taxon>Bacteroidaceae</taxon>
        <taxon>Bacteroides</taxon>
    </lineage>
</organism>
<dbReference type="InterPro" id="IPR018637">
    <property type="entry name" value="DUF2059"/>
</dbReference>
<evidence type="ECO:0000259" key="3">
    <source>
        <dbReference type="Pfam" id="PF09832"/>
    </source>
</evidence>
<comment type="caution">
    <text evidence="4">The sequence shown here is derived from an EMBL/GenBank/DDBJ whole genome shotgun (WGS) entry which is preliminary data.</text>
</comment>
<evidence type="ECO:0000313" key="5">
    <source>
        <dbReference type="Proteomes" id="UP001292913"/>
    </source>
</evidence>
<gene>
    <name evidence="4" type="ORF">QHG74_17975</name>
</gene>
<dbReference type="EMBL" id="JARZAK010000013">
    <property type="protein sequence ID" value="MDY7259599.1"/>
    <property type="molecule type" value="Genomic_DNA"/>
</dbReference>
<protein>
    <submittedName>
        <fullName evidence="4">DUF2059 domain-containing protein</fullName>
    </submittedName>
</protein>
<keyword evidence="1" id="KW-0175">Coiled coil</keyword>
<feature type="coiled-coil region" evidence="1">
    <location>
        <begin position="148"/>
        <end position="175"/>
    </location>
</feature>
<feature type="chain" id="PRO_5046826382" evidence="2">
    <location>
        <begin position="26"/>
        <end position="338"/>
    </location>
</feature>
<feature type="signal peptide" evidence="2">
    <location>
        <begin position="1"/>
        <end position="25"/>
    </location>
</feature>
<dbReference type="Pfam" id="PF09832">
    <property type="entry name" value="DUF2059"/>
    <property type="match status" value="1"/>
</dbReference>
<reference evidence="4 5" key="1">
    <citation type="submission" date="2023-04" db="EMBL/GenBank/DDBJ databases">
        <title>Bacteroides pacosi sp. nov., isolated from the fecal material of an alpaca.</title>
        <authorList>
            <person name="Miller S."/>
            <person name="Hendry M."/>
            <person name="King J."/>
            <person name="Sankaranarayanan K."/>
            <person name="Lawson P.A."/>
        </authorList>
    </citation>
    <scope>NUCLEOTIDE SEQUENCE [LARGE SCALE GENOMIC DNA]</scope>
    <source>
        <strain evidence="4 5">A2-P53</strain>
    </source>
</reference>
<keyword evidence="2" id="KW-0732">Signal</keyword>
<evidence type="ECO:0000256" key="2">
    <source>
        <dbReference type="SAM" id="SignalP"/>
    </source>
</evidence>
<dbReference type="RefSeq" id="WP_148364086.1">
    <property type="nucleotide sequence ID" value="NZ_JARZAK010000013.1"/>
</dbReference>
<feature type="domain" description="DUF2059" evidence="3">
    <location>
        <begin position="87"/>
        <end position="143"/>
    </location>
</feature>
<evidence type="ECO:0000256" key="1">
    <source>
        <dbReference type="SAM" id="Coils"/>
    </source>
</evidence>
<keyword evidence="5" id="KW-1185">Reference proteome</keyword>
<sequence>MKNIFLPKVMMCIIALFTLILPASAQKTNATEYKETLKKIMDFSGTSTTTDDFFQKLSSIMKLNVPKENEAYWNEFAKNWKQKMEKKIFEMYMPIYEKHLTLEELKAVAAFYESPVGEKYKEASLIVMREAMPLLVQQLQTEMFKEVMPERSERVKRDEQRLKEYEQKKKRDKELYAQAYMLPSDSIVVVPEEVYEKAYENGRSTSPSLYSIERRKNDTKVTFIQPIYWDWQWLYYSPGFKIVDKKSGDEYNVRGYDGGAPMGRLLAVKGFNHKYIYISLLFPKLKKSVKEIDILELPHEKDKEQLPSNDDGRSKSYFNIKVKDYQVAFGKKNKKIYY</sequence>